<dbReference type="VEuPathDB" id="FungiDB:BO97DRAFT_434847"/>
<dbReference type="GeneID" id="37201986"/>
<proteinExistence type="predicted"/>
<sequence length="476" mass="54435">MGSRSCDNHLVEYTSGRFLCALRLHPLRRIKVEALAQAVCHPARRTVSDLPSITKFAEGGFNRVLQATFADGYTILARIPYNSTVPEGVAVPIEAATLGLLRPCHIPVPRVLGYSQDHKNAVGTAYLLLEKLEGIPLSDQWFGMDNKNRVKIMNGSFYYRKDLDLSQHAIPISGQPVVPSSDQIVIDPTAQHQWWYKERALLDIDRGPWDSFSACFEVPAQHEAKFCRQSGKPRLHVERYLRELHNFQLPKPENHIRLLAQYLKLAPYLVLPSSHRLSRPVLRHPDLTLNNILLDSSNNIIGNIDWQHAALNQSEQESIRETRRTRIVHFYYAALTLRQMPDHSNIFNRAGAPWEGDPLSLEYVIHKVYKHWPMSLVDEDATSSVTPRGCPIGFTEDEIQRCEYDHGKEEGKIQELREMRDLIGTDSLGCIPHEQSERSLEVLNAIKAGLMEECNTETERLALHRYFPFEDHEEDE</sequence>
<evidence type="ECO:0000313" key="3">
    <source>
        <dbReference type="Proteomes" id="UP000248961"/>
    </source>
</evidence>
<dbReference type="PANTHER" id="PTHR36091:SF2">
    <property type="entry name" value="AMINOGLYCOSIDE PHOSPHOTRANSFERASE DOMAIN-CONTAINING PROTEIN"/>
    <property type="match status" value="1"/>
</dbReference>
<keyword evidence="2" id="KW-0808">Transferase</keyword>
<protein>
    <submittedName>
        <fullName evidence="2">Phosphotransferase enzyme family protein</fullName>
    </submittedName>
</protein>
<organism evidence="2 3">
    <name type="scientific">Aspergillus homomorphus (strain CBS 101889)</name>
    <dbReference type="NCBI Taxonomy" id="1450537"/>
    <lineage>
        <taxon>Eukaryota</taxon>
        <taxon>Fungi</taxon>
        <taxon>Dikarya</taxon>
        <taxon>Ascomycota</taxon>
        <taxon>Pezizomycotina</taxon>
        <taxon>Eurotiomycetes</taxon>
        <taxon>Eurotiomycetidae</taxon>
        <taxon>Eurotiales</taxon>
        <taxon>Aspergillaceae</taxon>
        <taxon>Aspergillus</taxon>
        <taxon>Aspergillus subgen. Circumdati</taxon>
    </lineage>
</organism>
<dbReference type="RefSeq" id="XP_025550909.1">
    <property type="nucleotide sequence ID" value="XM_025697697.1"/>
</dbReference>
<dbReference type="STRING" id="1450537.A0A395HWF3"/>
<dbReference type="AlphaFoldDB" id="A0A395HWF3"/>
<dbReference type="SUPFAM" id="SSF56112">
    <property type="entry name" value="Protein kinase-like (PK-like)"/>
    <property type="match status" value="1"/>
</dbReference>
<name>A0A395HWF3_ASPHC</name>
<keyword evidence="3" id="KW-1185">Reference proteome</keyword>
<accession>A0A395HWF3</accession>
<evidence type="ECO:0000259" key="1">
    <source>
        <dbReference type="Pfam" id="PF01636"/>
    </source>
</evidence>
<dbReference type="GO" id="GO:0005739">
    <property type="term" value="C:mitochondrion"/>
    <property type="evidence" value="ECO:0007669"/>
    <property type="project" value="TreeGrafter"/>
</dbReference>
<feature type="domain" description="Aminoglycoside phosphotransferase" evidence="1">
    <location>
        <begin position="230"/>
        <end position="310"/>
    </location>
</feature>
<dbReference type="GO" id="GO:0016740">
    <property type="term" value="F:transferase activity"/>
    <property type="evidence" value="ECO:0007669"/>
    <property type="project" value="UniProtKB-KW"/>
</dbReference>
<dbReference type="InterPro" id="IPR002575">
    <property type="entry name" value="Aminoglycoside_PTrfase"/>
</dbReference>
<dbReference type="InterPro" id="IPR011009">
    <property type="entry name" value="Kinase-like_dom_sf"/>
</dbReference>
<dbReference type="Proteomes" id="UP000248961">
    <property type="component" value="Unassembled WGS sequence"/>
</dbReference>
<dbReference type="OrthoDB" id="10003767at2759"/>
<dbReference type="PANTHER" id="PTHR36091">
    <property type="entry name" value="ALTERED INHERITANCE OF MITOCHONDRIA PROTEIN 9, MITOCHONDRIAL"/>
    <property type="match status" value="1"/>
</dbReference>
<evidence type="ECO:0000313" key="2">
    <source>
        <dbReference type="EMBL" id="RAL11755.1"/>
    </source>
</evidence>
<gene>
    <name evidence="2" type="ORF">BO97DRAFT_434847</name>
</gene>
<dbReference type="EMBL" id="KZ824286">
    <property type="protein sequence ID" value="RAL11755.1"/>
    <property type="molecule type" value="Genomic_DNA"/>
</dbReference>
<dbReference type="Pfam" id="PF01636">
    <property type="entry name" value="APH"/>
    <property type="match status" value="1"/>
</dbReference>
<reference evidence="2 3" key="1">
    <citation type="submission" date="2018-02" db="EMBL/GenBank/DDBJ databases">
        <title>The genomes of Aspergillus section Nigri reveals drivers in fungal speciation.</title>
        <authorList>
            <consortium name="DOE Joint Genome Institute"/>
            <person name="Vesth T.C."/>
            <person name="Nybo J."/>
            <person name="Theobald S."/>
            <person name="Brandl J."/>
            <person name="Frisvad J.C."/>
            <person name="Nielsen K.F."/>
            <person name="Lyhne E.K."/>
            <person name="Kogle M.E."/>
            <person name="Kuo A."/>
            <person name="Riley R."/>
            <person name="Clum A."/>
            <person name="Nolan M."/>
            <person name="Lipzen A."/>
            <person name="Salamov A."/>
            <person name="Henrissat B."/>
            <person name="Wiebenga A."/>
            <person name="De vries R.P."/>
            <person name="Grigoriev I.V."/>
            <person name="Mortensen U.H."/>
            <person name="Andersen M.R."/>
            <person name="Baker S.E."/>
        </authorList>
    </citation>
    <scope>NUCLEOTIDE SEQUENCE [LARGE SCALE GENOMIC DNA]</scope>
    <source>
        <strain evidence="2 3">CBS 101889</strain>
    </source>
</reference>
<dbReference type="InterPro" id="IPR051035">
    <property type="entry name" value="Mito_inheritance_9"/>
</dbReference>